<dbReference type="InterPro" id="IPR029025">
    <property type="entry name" value="T3SS_substrate_exporter_C"/>
</dbReference>
<accession>A0A318XND5</accession>
<dbReference type="PANTHER" id="PTHR30531">
    <property type="entry name" value="FLAGELLAR BIOSYNTHETIC PROTEIN FLHB"/>
    <property type="match status" value="1"/>
</dbReference>
<evidence type="ECO:0000313" key="1">
    <source>
        <dbReference type="EMBL" id="PYG87089.1"/>
    </source>
</evidence>
<dbReference type="SUPFAM" id="SSF160544">
    <property type="entry name" value="EscU C-terminal domain-like"/>
    <property type="match status" value="1"/>
</dbReference>
<sequence length="100" mass="10900">MAQDKNKAKKEIKHAAALRYSPETDAAPKIIAAGKGILAEKIIEKAQGNEIPVYKDSNLAKTLSALGIGNEIPPEIYEVVAEILIFIGSVDKSYGERYDR</sequence>
<keyword evidence="1" id="KW-0966">Cell projection</keyword>
<keyword evidence="2" id="KW-1185">Reference proteome</keyword>
<evidence type="ECO:0000313" key="2">
    <source>
        <dbReference type="Proteomes" id="UP000248132"/>
    </source>
</evidence>
<keyword evidence="1" id="KW-0969">Cilium</keyword>
<proteinExistence type="predicted"/>
<organism evidence="1 2">
    <name type="scientific">Ruminiclostridium sufflavum DSM 19573</name>
    <dbReference type="NCBI Taxonomy" id="1121337"/>
    <lineage>
        <taxon>Bacteria</taxon>
        <taxon>Bacillati</taxon>
        <taxon>Bacillota</taxon>
        <taxon>Clostridia</taxon>
        <taxon>Eubacteriales</taxon>
        <taxon>Oscillospiraceae</taxon>
        <taxon>Ruminiclostridium</taxon>
    </lineage>
</organism>
<dbReference type="GO" id="GO:0009306">
    <property type="term" value="P:protein secretion"/>
    <property type="evidence" value="ECO:0007669"/>
    <property type="project" value="InterPro"/>
</dbReference>
<dbReference type="InterPro" id="IPR006135">
    <property type="entry name" value="T3SS_substrate_exporter"/>
</dbReference>
<keyword evidence="1" id="KW-0282">Flagellum</keyword>
<dbReference type="EMBL" id="QKMR01000014">
    <property type="protein sequence ID" value="PYG87089.1"/>
    <property type="molecule type" value="Genomic_DNA"/>
</dbReference>
<dbReference type="PANTHER" id="PTHR30531:SF12">
    <property type="entry name" value="FLAGELLAR BIOSYNTHETIC PROTEIN FLHB"/>
    <property type="match status" value="1"/>
</dbReference>
<comment type="caution">
    <text evidence="1">The sequence shown here is derived from an EMBL/GenBank/DDBJ whole genome shotgun (WGS) entry which is preliminary data.</text>
</comment>
<gene>
    <name evidence="1" type="ORF">LY28_02472</name>
</gene>
<dbReference type="Pfam" id="PF01312">
    <property type="entry name" value="Bac_export_2"/>
    <property type="match status" value="1"/>
</dbReference>
<dbReference type="OrthoDB" id="9810419at2"/>
<dbReference type="Proteomes" id="UP000248132">
    <property type="component" value="Unassembled WGS sequence"/>
</dbReference>
<name>A0A318XND5_9FIRM</name>
<dbReference type="RefSeq" id="WP_110462486.1">
    <property type="nucleotide sequence ID" value="NZ_QKMR01000014.1"/>
</dbReference>
<dbReference type="GO" id="GO:0005886">
    <property type="term" value="C:plasma membrane"/>
    <property type="evidence" value="ECO:0007669"/>
    <property type="project" value="TreeGrafter"/>
</dbReference>
<dbReference type="AlphaFoldDB" id="A0A318XND5"/>
<reference evidence="1 2" key="1">
    <citation type="submission" date="2018-06" db="EMBL/GenBank/DDBJ databases">
        <title>Genomic Encyclopedia of Type Strains, Phase I: the one thousand microbial genomes (KMG-I) project.</title>
        <authorList>
            <person name="Kyrpides N."/>
        </authorList>
    </citation>
    <scope>NUCLEOTIDE SEQUENCE [LARGE SCALE GENOMIC DNA]</scope>
    <source>
        <strain evidence="1 2">DSM 19573</strain>
    </source>
</reference>
<protein>
    <submittedName>
        <fullName evidence="1">Flagellar biosynthesis protein</fullName>
    </submittedName>
</protein>
<dbReference type="Gene3D" id="3.40.1690.10">
    <property type="entry name" value="secretion proteins EscU"/>
    <property type="match status" value="1"/>
</dbReference>